<dbReference type="AlphaFoldDB" id="A0A178MFS0"/>
<dbReference type="STRING" id="1285242.A6A04_20500"/>
<dbReference type="EMBL" id="LWQT01000085">
    <property type="protein sequence ID" value="OAN46967.1"/>
    <property type="molecule type" value="Genomic_DNA"/>
</dbReference>
<evidence type="ECO:0000313" key="1">
    <source>
        <dbReference type="EMBL" id="OAN46967.1"/>
    </source>
</evidence>
<sequence>MICIPPDLFTSIEPVLNNAGWKRLDDGSYRDRYRWNMNLEVYQQLDPSGQSDELAIEFSNNRGIKGVLIWGSEATIETVVMPLVHGLWTGAAYDLPWDHPSNPFLLRRTSLEFFWHHSIHLSDWQWPDTVRAVFTTGSMWP</sequence>
<reference evidence="1 2" key="1">
    <citation type="submission" date="2016-04" db="EMBL/GenBank/DDBJ databases">
        <title>Draft genome sequence of freshwater magnetotactic bacteria Magnetospirillum marisnigri SP-1 and Magnetospirillum moscoviense BB-1.</title>
        <authorList>
            <person name="Koziaeva V."/>
            <person name="Dziuba M.V."/>
            <person name="Ivanov T.M."/>
            <person name="Kuznetsov B."/>
            <person name="Grouzdev D.S."/>
        </authorList>
    </citation>
    <scope>NUCLEOTIDE SEQUENCE [LARGE SCALE GENOMIC DNA]</scope>
    <source>
        <strain evidence="1 2">SP-1</strain>
    </source>
</reference>
<evidence type="ECO:0000313" key="2">
    <source>
        <dbReference type="Proteomes" id="UP000078428"/>
    </source>
</evidence>
<gene>
    <name evidence="1" type="ORF">A6A04_20500</name>
</gene>
<name>A0A178MFS0_9PROT</name>
<comment type="caution">
    <text evidence="1">The sequence shown here is derived from an EMBL/GenBank/DDBJ whole genome shotgun (WGS) entry which is preliminary data.</text>
</comment>
<organism evidence="1 2">
    <name type="scientific">Paramagnetospirillum marisnigri</name>
    <dbReference type="NCBI Taxonomy" id="1285242"/>
    <lineage>
        <taxon>Bacteria</taxon>
        <taxon>Pseudomonadati</taxon>
        <taxon>Pseudomonadota</taxon>
        <taxon>Alphaproteobacteria</taxon>
        <taxon>Rhodospirillales</taxon>
        <taxon>Magnetospirillaceae</taxon>
        <taxon>Paramagnetospirillum</taxon>
    </lineage>
</organism>
<keyword evidence="2" id="KW-1185">Reference proteome</keyword>
<protein>
    <submittedName>
        <fullName evidence="1">Uncharacterized protein</fullName>
    </submittedName>
</protein>
<proteinExistence type="predicted"/>
<accession>A0A178MFS0</accession>
<dbReference type="Proteomes" id="UP000078428">
    <property type="component" value="Unassembled WGS sequence"/>
</dbReference>